<keyword evidence="3" id="KW-0479">Metal-binding</keyword>
<accession>A0A0R1LQE5</accession>
<dbReference type="SUPFAM" id="SSF102645">
    <property type="entry name" value="CoaB-like"/>
    <property type="match status" value="1"/>
</dbReference>
<dbReference type="OrthoDB" id="9802554at2"/>
<feature type="domain" description="Flavoprotein" evidence="5">
    <location>
        <begin position="6"/>
        <end position="178"/>
    </location>
</feature>
<evidence type="ECO:0000313" key="7">
    <source>
        <dbReference type="EMBL" id="KRK97997.1"/>
    </source>
</evidence>
<dbReference type="PATRIC" id="fig|1423776.4.peg.983"/>
<dbReference type="Gene3D" id="3.40.50.10300">
    <property type="entry name" value="CoaB-like"/>
    <property type="match status" value="1"/>
</dbReference>
<comment type="cofactor">
    <cofactor evidence="3">
        <name>FMN</name>
        <dbReference type="ChEBI" id="CHEBI:58210"/>
    </cofactor>
    <text evidence="3">Binds 1 FMN per subunit.</text>
</comment>
<dbReference type="EC" id="6.3.2.5" evidence="3"/>
<feature type="binding site" evidence="3">
    <location>
        <position position="339"/>
    </location>
    <ligand>
        <name>CTP</name>
        <dbReference type="ChEBI" id="CHEBI:37563"/>
    </ligand>
</feature>
<evidence type="ECO:0000259" key="6">
    <source>
        <dbReference type="Pfam" id="PF04127"/>
    </source>
</evidence>
<comment type="similarity">
    <text evidence="3 4">In the N-terminal section; belongs to the HFCD (homo-oligomeric flavin containing Cys decarboxylase) superfamily.</text>
</comment>
<gene>
    <name evidence="3" type="primary">coaBC</name>
    <name evidence="7" type="ORF">FD04_GL000974</name>
</gene>
<keyword evidence="2 3" id="KW-0456">Lyase</keyword>
<comment type="caution">
    <text evidence="3">Lacks conserved residue(s) required for the propagation of feature annotation.</text>
</comment>
<dbReference type="STRING" id="1423776.FD04_GL000974"/>
<keyword evidence="3" id="KW-0511">Multifunctional enzyme</keyword>
<dbReference type="InterPro" id="IPR003382">
    <property type="entry name" value="Flavoprotein"/>
</dbReference>
<dbReference type="GO" id="GO:0010181">
    <property type="term" value="F:FMN binding"/>
    <property type="evidence" value="ECO:0007669"/>
    <property type="project" value="UniProtKB-UniRule"/>
</dbReference>
<feature type="region of interest" description="Phosphopantothenate--cysteine ligase" evidence="3">
    <location>
        <begin position="190"/>
        <end position="403"/>
    </location>
</feature>
<comment type="pathway">
    <text evidence="3 4">Cofactor biosynthesis; coenzyme A biosynthesis; CoA from (R)-pantothenate: step 2/5.</text>
</comment>
<dbReference type="Proteomes" id="UP000051160">
    <property type="component" value="Unassembled WGS sequence"/>
</dbReference>
<dbReference type="PANTHER" id="PTHR14359:SF6">
    <property type="entry name" value="PHOSPHOPANTOTHENOYLCYSTEINE DECARBOXYLASE"/>
    <property type="match status" value="1"/>
</dbReference>
<dbReference type="GO" id="GO:0015937">
    <property type="term" value="P:coenzyme A biosynthetic process"/>
    <property type="evidence" value="ECO:0007669"/>
    <property type="project" value="UniProtKB-UniRule"/>
</dbReference>
<dbReference type="NCBIfam" id="TIGR00521">
    <property type="entry name" value="coaBC_dfp"/>
    <property type="match status" value="1"/>
</dbReference>
<dbReference type="GO" id="GO:0004632">
    <property type="term" value="F:phosphopantothenate--cysteine ligase activity"/>
    <property type="evidence" value="ECO:0007669"/>
    <property type="project" value="UniProtKB-UniRule"/>
</dbReference>
<comment type="function">
    <text evidence="3">Catalyzes two sequential steps in the biosynthesis of coenzyme A. In the first step cysteine is conjugated to 4'-phosphopantothenate to form 4-phosphopantothenoylcysteine. In the second step the latter compound is decarboxylated to form 4'-phosphopantotheine.</text>
</comment>
<evidence type="ECO:0000313" key="8">
    <source>
        <dbReference type="Proteomes" id="UP000051160"/>
    </source>
</evidence>
<keyword evidence="3 4" id="KW-0285">Flavoprotein</keyword>
<comment type="similarity">
    <text evidence="3 4">In the C-terminal section; belongs to the PPC synthetase family.</text>
</comment>
<keyword evidence="3 4" id="KW-0288">FMN</keyword>
<dbReference type="AlphaFoldDB" id="A0A0R1LQE5"/>
<evidence type="ECO:0000256" key="4">
    <source>
        <dbReference type="RuleBase" id="RU364078"/>
    </source>
</evidence>
<dbReference type="Gene3D" id="3.40.50.1950">
    <property type="entry name" value="Flavin prenyltransferase-like"/>
    <property type="match status" value="1"/>
</dbReference>
<dbReference type="EC" id="4.1.1.36" evidence="3"/>
<dbReference type="GO" id="GO:0071513">
    <property type="term" value="C:phosphopantothenoylcysteine decarboxylase complex"/>
    <property type="evidence" value="ECO:0007669"/>
    <property type="project" value="TreeGrafter"/>
</dbReference>
<feature type="binding site" evidence="3">
    <location>
        <position position="288"/>
    </location>
    <ligand>
        <name>CTP</name>
        <dbReference type="ChEBI" id="CHEBI:37563"/>
    </ligand>
</feature>
<keyword evidence="8" id="KW-1185">Reference proteome</keyword>
<evidence type="ECO:0000259" key="5">
    <source>
        <dbReference type="Pfam" id="PF02441"/>
    </source>
</evidence>
<dbReference type="PANTHER" id="PTHR14359">
    <property type="entry name" value="HOMO-OLIGOMERIC FLAVIN CONTAINING CYS DECARBOXYLASE FAMILY"/>
    <property type="match status" value="1"/>
</dbReference>
<dbReference type="InterPro" id="IPR007085">
    <property type="entry name" value="DNA/pantothenate-metab_flavo_C"/>
</dbReference>
<comment type="cofactor">
    <cofactor evidence="3">
        <name>Mg(2+)</name>
        <dbReference type="ChEBI" id="CHEBI:18420"/>
    </cofactor>
</comment>
<dbReference type="InterPro" id="IPR035929">
    <property type="entry name" value="CoaB-like_sf"/>
</dbReference>
<feature type="binding site" evidence="3">
    <location>
        <position position="278"/>
    </location>
    <ligand>
        <name>CTP</name>
        <dbReference type="ChEBI" id="CHEBI:37563"/>
    </ligand>
</feature>
<proteinExistence type="inferred from homology"/>
<keyword evidence="3 4" id="KW-0436">Ligase</keyword>
<name>A0A0R1LQE5_9LACO</name>
<dbReference type="InterPro" id="IPR005252">
    <property type="entry name" value="CoaBC"/>
</dbReference>
<comment type="function">
    <text evidence="4">Catalyzes two steps in the biosynthesis of coenzyme A. In the first step cysteine is conjugated to 4'-phosphopantothenate to form 4-phosphopantothenoylcysteine, in the latter compound is decarboxylated to form 4'-phosphopantotheine.</text>
</comment>
<feature type="binding site" evidence="3">
    <location>
        <position position="343"/>
    </location>
    <ligand>
        <name>CTP</name>
        <dbReference type="ChEBI" id="CHEBI:37563"/>
    </ligand>
</feature>
<dbReference type="GO" id="GO:0046872">
    <property type="term" value="F:metal ion binding"/>
    <property type="evidence" value="ECO:0007669"/>
    <property type="project" value="UniProtKB-KW"/>
</dbReference>
<comment type="catalytic activity">
    <reaction evidence="3 4">
        <text>(R)-4'-phosphopantothenate + L-cysteine + CTP = N-[(R)-4-phosphopantothenoyl]-L-cysteine + CMP + diphosphate + H(+)</text>
        <dbReference type="Rhea" id="RHEA:19397"/>
        <dbReference type="ChEBI" id="CHEBI:10986"/>
        <dbReference type="ChEBI" id="CHEBI:15378"/>
        <dbReference type="ChEBI" id="CHEBI:33019"/>
        <dbReference type="ChEBI" id="CHEBI:35235"/>
        <dbReference type="ChEBI" id="CHEBI:37563"/>
        <dbReference type="ChEBI" id="CHEBI:59458"/>
        <dbReference type="ChEBI" id="CHEBI:60377"/>
        <dbReference type="EC" id="6.3.2.5"/>
    </reaction>
</comment>
<dbReference type="Pfam" id="PF04127">
    <property type="entry name" value="DFP"/>
    <property type="match status" value="1"/>
</dbReference>
<dbReference type="Pfam" id="PF02441">
    <property type="entry name" value="Flavoprotein"/>
    <property type="match status" value="1"/>
</dbReference>
<feature type="binding site" evidence="3">
    <location>
        <position position="325"/>
    </location>
    <ligand>
        <name>CTP</name>
        <dbReference type="ChEBI" id="CHEBI:37563"/>
    </ligand>
</feature>
<evidence type="ECO:0000256" key="2">
    <source>
        <dbReference type="ARBA" id="ARBA00023239"/>
    </source>
</evidence>
<dbReference type="RefSeq" id="WP_054700050.1">
    <property type="nucleotide sequence ID" value="NZ_AZEE01000028.1"/>
</dbReference>
<dbReference type="HAMAP" id="MF_02225">
    <property type="entry name" value="CoaBC"/>
    <property type="match status" value="1"/>
</dbReference>
<dbReference type="UniPathway" id="UPA00241">
    <property type="reaction ID" value="UER00353"/>
</dbReference>
<keyword evidence="1 3" id="KW-0210">Decarboxylase</keyword>
<dbReference type="SUPFAM" id="SSF52507">
    <property type="entry name" value="Homo-oligomeric flavin-containing Cys decarboxylases, HFCD"/>
    <property type="match status" value="1"/>
</dbReference>
<dbReference type="EMBL" id="AZEE01000028">
    <property type="protein sequence ID" value="KRK97997.1"/>
    <property type="molecule type" value="Genomic_DNA"/>
</dbReference>
<feature type="domain" description="DNA/pantothenate metabolism flavoprotein C-terminal" evidence="6">
    <location>
        <begin position="185"/>
        <end position="397"/>
    </location>
</feature>
<comment type="caution">
    <text evidence="7">The sequence shown here is derived from an EMBL/GenBank/DDBJ whole genome shotgun (WGS) entry which is preliminary data.</text>
</comment>
<comment type="catalytic activity">
    <reaction evidence="3 4">
        <text>N-[(R)-4-phosphopantothenoyl]-L-cysteine + H(+) = (R)-4'-phosphopantetheine + CO2</text>
        <dbReference type="Rhea" id="RHEA:16793"/>
        <dbReference type="ChEBI" id="CHEBI:15378"/>
        <dbReference type="ChEBI" id="CHEBI:16526"/>
        <dbReference type="ChEBI" id="CHEBI:59458"/>
        <dbReference type="ChEBI" id="CHEBI:61723"/>
        <dbReference type="EC" id="4.1.1.36"/>
    </reaction>
</comment>
<dbReference type="GO" id="GO:0004633">
    <property type="term" value="F:phosphopantothenoylcysteine decarboxylase activity"/>
    <property type="evidence" value="ECO:0007669"/>
    <property type="project" value="UniProtKB-UniRule"/>
</dbReference>
<comment type="pathway">
    <text evidence="3 4">Cofactor biosynthesis; coenzyme A biosynthesis; CoA from (R)-pantothenate: step 3/5.</text>
</comment>
<evidence type="ECO:0000256" key="3">
    <source>
        <dbReference type="HAMAP-Rule" id="MF_02225"/>
    </source>
</evidence>
<sequence>MSKDQHVALYVTGSIAAYKALALTRLLIKSGASVRVVMTKAAEAFVTPLSFQVLSKKPVLTDIFAGEDAKSVDHIELADWTDLAVVAPASADIIAKLANGLADDMASLSLMATTAPKLIVPAMNQHMLDNPATKRNLATLQQDGVHVMAPDEGFLAEGYSGRGRMPEPESIMTSIKQLLQPTTPLTGKKVLVTAGGTRERIDPVRFITNDSSGKMGYAIARELQQRGAQVTLISAPTKLDVPAGVKLVQVLSTEDLAEAVTSAFPSADILVMAAAVADFKPLVSADQKIKKTADNDELVLKLTKTTDILKTVAKLKQPQQITVGFAAETQHLIDNATKKLTNKQLDLLVANDVSKPGVGFNGDTNQVTILQADHAPIKTALANKATIAKQVVDQISQRIQKEG</sequence>
<keyword evidence="3" id="KW-0460">Magnesium</keyword>
<feature type="region of interest" description="Phosphopantothenoylcysteine decarboxylase" evidence="3">
    <location>
        <begin position="1"/>
        <end position="189"/>
    </location>
</feature>
<evidence type="ECO:0000256" key="1">
    <source>
        <dbReference type="ARBA" id="ARBA00022793"/>
    </source>
</evidence>
<dbReference type="InterPro" id="IPR036551">
    <property type="entry name" value="Flavin_trans-like"/>
</dbReference>
<organism evidence="7 8">
    <name type="scientific">Secundilactobacillus odoratitofui DSM 19909 = JCM 15043</name>
    <dbReference type="NCBI Taxonomy" id="1423776"/>
    <lineage>
        <taxon>Bacteria</taxon>
        <taxon>Bacillati</taxon>
        <taxon>Bacillota</taxon>
        <taxon>Bacilli</taxon>
        <taxon>Lactobacillales</taxon>
        <taxon>Lactobacillaceae</taxon>
        <taxon>Secundilactobacillus</taxon>
    </lineage>
</organism>
<dbReference type="GO" id="GO:0015941">
    <property type="term" value="P:pantothenate catabolic process"/>
    <property type="evidence" value="ECO:0007669"/>
    <property type="project" value="InterPro"/>
</dbReference>
<protein>
    <recommendedName>
        <fullName evidence="3">Coenzyme A biosynthesis bifunctional protein CoaBC</fullName>
    </recommendedName>
    <alternativeName>
        <fullName evidence="3">DNA/pantothenate metabolism flavoprotein</fullName>
    </alternativeName>
    <alternativeName>
        <fullName evidence="3">Phosphopantothenoylcysteine synthetase/decarboxylase</fullName>
        <shortName evidence="3">PPCS-PPCDC</shortName>
    </alternativeName>
    <domain>
        <recommendedName>
            <fullName evidence="3">Phosphopantothenoylcysteine decarboxylase</fullName>
            <shortName evidence="3">PPC decarboxylase</shortName>
            <shortName evidence="3">PPC-DC</shortName>
            <ecNumber evidence="3">4.1.1.36</ecNumber>
        </recommendedName>
        <alternativeName>
            <fullName evidence="3">CoaC</fullName>
        </alternativeName>
    </domain>
    <domain>
        <recommendedName>
            <fullName evidence="3">Phosphopantothenate--cysteine ligase</fullName>
            <ecNumber evidence="3">6.3.2.5</ecNumber>
        </recommendedName>
        <alternativeName>
            <fullName evidence="3">CoaB</fullName>
        </alternativeName>
        <alternativeName>
            <fullName evidence="3">Phosphopantothenoylcysteine synthetase</fullName>
            <shortName evidence="3">PPC synthetase</shortName>
            <shortName evidence="3">PPC-S</shortName>
        </alternativeName>
    </domain>
</protein>
<reference evidence="7 8" key="1">
    <citation type="journal article" date="2015" name="Genome Announc.">
        <title>Expanding the biotechnology potential of lactobacilli through comparative genomics of 213 strains and associated genera.</title>
        <authorList>
            <person name="Sun Z."/>
            <person name="Harris H.M."/>
            <person name="McCann A."/>
            <person name="Guo C."/>
            <person name="Argimon S."/>
            <person name="Zhang W."/>
            <person name="Yang X."/>
            <person name="Jeffery I.B."/>
            <person name="Cooney J.C."/>
            <person name="Kagawa T.F."/>
            <person name="Liu W."/>
            <person name="Song Y."/>
            <person name="Salvetti E."/>
            <person name="Wrobel A."/>
            <person name="Rasinkangas P."/>
            <person name="Parkhill J."/>
            <person name="Rea M.C."/>
            <person name="O'Sullivan O."/>
            <person name="Ritari J."/>
            <person name="Douillard F.P."/>
            <person name="Paul Ross R."/>
            <person name="Yang R."/>
            <person name="Briner A.E."/>
            <person name="Felis G.E."/>
            <person name="de Vos W.M."/>
            <person name="Barrangou R."/>
            <person name="Klaenhammer T.R."/>
            <person name="Caufield P.W."/>
            <person name="Cui Y."/>
            <person name="Zhang H."/>
            <person name="O'Toole P.W."/>
        </authorList>
    </citation>
    <scope>NUCLEOTIDE SEQUENCE [LARGE SCALE GENOMIC DNA]</scope>
    <source>
        <strain evidence="7 8">DSM 19909</strain>
    </source>
</reference>